<reference evidence="7 8" key="1">
    <citation type="journal article" date="2004" name="Proc. Natl. Acad. Sci. U.S.A.">
        <title>Structural flexibility in the Burkholderia mallei genome.</title>
        <authorList>
            <person name="Nierman W.C."/>
            <person name="DeShazer D."/>
            <person name="Kim H.S."/>
            <person name="Tettelin H."/>
            <person name="Nelson K.E."/>
            <person name="Feldblyum T."/>
            <person name="Ulrich R.L."/>
            <person name="Ronning C.M."/>
            <person name="Brinkac L.M."/>
            <person name="Daugherty S.C."/>
            <person name="Davidsen T.D."/>
            <person name="Deboy R.T."/>
            <person name="Dimitrov G."/>
            <person name="Dodson R.J."/>
            <person name="Durkin A.S."/>
            <person name="Gwinn M.L."/>
            <person name="Haft D.H."/>
            <person name="Khouri H."/>
            <person name="Kolonay J.F."/>
            <person name="Madupu R."/>
            <person name="Mohammoud Y."/>
            <person name="Nelson W.C."/>
            <person name="Radune D."/>
            <person name="Romero C.M."/>
            <person name="Sarria S."/>
            <person name="Selengut J."/>
            <person name="Shamblin C."/>
            <person name="Sullivan S.A."/>
            <person name="White O."/>
            <person name="Yu Y."/>
            <person name="Zafar N."/>
            <person name="Zhou L."/>
            <person name="Fraser C.M."/>
        </authorList>
    </citation>
    <scope>NUCLEOTIDE SEQUENCE [LARGE SCALE GENOMIC DNA]</scope>
    <source>
        <strain evidence="7 8">ATCC 23344</strain>
    </source>
</reference>
<sequence>MRAARRHCLTRKKNMNRKTRAAIGVAALCAAAGAAHAARLTVEEIDADARETVAYRCANAPKPVRVSYWRAGNGQSFALVPVNGVRLLFVDTVSASGARYQAGRYVWWTKGRDANLYDEIAGERAPPVLADCSEVRKPRGKG</sequence>
<gene>
    <name evidence="7" type="ordered locus">BMA1920</name>
</gene>
<proteinExistence type="predicted"/>
<dbReference type="GO" id="GO:0016747">
    <property type="term" value="F:acyltransferase activity, transferring groups other than amino-acyl groups"/>
    <property type="evidence" value="ECO:0007669"/>
    <property type="project" value="InterPro"/>
</dbReference>
<keyword evidence="8" id="KW-1185">Reference proteome</keyword>
<dbReference type="Proteomes" id="UP000006693">
    <property type="component" value="Chromosome 1"/>
</dbReference>
<dbReference type="PATRIC" id="fig|243160.12.peg.1964"/>
<evidence type="ECO:0000313" key="8">
    <source>
        <dbReference type="Proteomes" id="UP000006693"/>
    </source>
</evidence>
<feature type="domain" description="C-type lysozyme inhibitor" evidence="6">
    <location>
        <begin position="55"/>
        <end position="119"/>
    </location>
</feature>
<dbReference type="EMBL" id="CP000010">
    <property type="protein sequence ID" value="AAU49509.1"/>
    <property type="molecule type" value="Genomic_DNA"/>
</dbReference>
<feature type="chain" id="PRO_5002600263" description="C-type lysozyme inhibitor domain-containing protein" evidence="5">
    <location>
        <begin position="38"/>
        <end position="142"/>
    </location>
</feature>
<feature type="signal peptide" evidence="5">
    <location>
        <begin position="1"/>
        <end position="37"/>
    </location>
</feature>
<accession>A0A0H2WJQ8</accession>
<evidence type="ECO:0000259" key="6">
    <source>
        <dbReference type="Pfam" id="PF09864"/>
    </source>
</evidence>
<keyword evidence="1 5" id="KW-0732">Signal</keyword>
<evidence type="ECO:0000256" key="1">
    <source>
        <dbReference type="ARBA" id="ARBA00022729"/>
    </source>
</evidence>
<keyword evidence="2" id="KW-0472">Membrane</keyword>
<evidence type="ECO:0000313" key="7">
    <source>
        <dbReference type="EMBL" id="AAU49509.1"/>
    </source>
</evidence>
<dbReference type="SUPFAM" id="SSF141488">
    <property type="entry name" value="YdhA-like"/>
    <property type="match status" value="1"/>
</dbReference>
<evidence type="ECO:0000256" key="4">
    <source>
        <dbReference type="ARBA" id="ARBA00023288"/>
    </source>
</evidence>
<protein>
    <recommendedName>
        <fullName evidence="6">C-type lysozyme inhibitor domain-containing protein</fullName>
    </recommendedName>
</protein>
<name>A0A0H2WJQ8_BURMA</name>
<dbReference type="Pfam" id="PF09864">
    <property type="entry name" value="MliC"/>
    <property type="match status" value="1"/>
</dbReference>
<keyword evidence="4" id="KW-0449">Lipoprotein</keyword>
<dbReference type="eggNOG" id="COG3895">
    <property type="taxonomic scope" value="Bacteria"/>
</dbReference>
<dbReference type="InterPro" id="IPR020610">
    <property type="entry name" value="Thiolase_AS"/>
</dbReference>
<keyword evidence="3" id="KW-0564">Palmitate</keyword>
<evidence type="ECO:0000256" key="3">
    <source>
        <dbReference type="ARBA" id="ARBA00023139"/>
    </source>
</evidence>
<dbReference type="HOGENOM" id="CLU_151151_0_0_4"/>
<dbReference type="PROSITE" id="PS00099">
    <property type="entry name" value="THIOLASE_3"/>
    <property type="match status" value="1"/>
</dbReference>
<evidence type="ECO:0000256" key="2">
    <source>
        <dbReference type="ARBA" id="ARBA00023136"/>
    </source>
</evidence>
<dbReference type="Gene3D" id="2.40.128.200">
    <property type="match status" value="1"/>
</dbReference>
<dbReference type="InterPro" id="IPR018660">
    <property type="entry name" value="MliC"/>
</dbReference>
<organism evidence="7 8">
    <name type="scientific">Burkholderia mallei (strain ATCC 23344)</name>
    <dbReference type="NCBI Taxonomy" id="243160"/>
    <lineage>
        <taxon>Bacteria</taxon>
        <taxon>Pseudomonadati</taxon>
        <taxon>Pseudomonadota</taxon>
        <taxon>Betaproteobacteria</taxon>
        <taxon>Burkholderiales</taxon>
        <taxon>Burkholderiaceae</taxon>
        <taxon>Burkholderia</taxon>
        <taxon>pseudomallei group</taxon>
    </lineage>
</organism>
<dbReference type="KEGG" id="bma:BMA1920"/>
<evidence type="ECO:0000256" key="5">
    <source>
        <dbReference type="SAM" id="SignalP"/>
    </source>
</evidence>
<dbReference type="AlphaFoldDB" id="A0A0H2WJQ8"/>
<dbReference type="InterPro" id="IPR036328">
    <property type="entry name" value="MliC_sf"/>
</dbReference>